<evidence type="ECO:0000313" key="2">
    <source>
        <dbReference type="Proteomes" id="UP000593577"/>
    </source>
</evidence>
<evidence type="ECO:0000313" key="1">
    <source>
        <dbReference type="EMBL" id="MBA0702104.1"/>
    </source>
</evidence>
<dbReference type="Proteomes" id="UP000593577">
    <property type="component" value="Unassembled WGS sequence"/>
</dbReference>
<name>A0A7J8YSP9_GOSAI</name>
<keyword evidence="2" id="KW-1185">Reference proteome</keyword>
<reference evidence="1 2" key="1">
    <citation type="journal article" date="2019" name="Genome Biol. Evol.">
        <title>Insights into the evolution of the New World diploid cottons (Gossypium, subgenus Houzingenia) based on genome sequencing.</title>
        <authorList>
            <person name="Grover C.E."/>
            <person name="Arick M.A. 2nd"/>
            <person name="Thrash A."/>
            <person name="Conover J.L."/>
            <person name="Sanders W.S."/>
            <person name="Peterson D.G."/>
            <person name="Frelichowski J.E."/>
            <person name="Scheffler J.A."/>
            <person name="Scheffler B.E."/>
            <person name="Wendel J.F."/>
        </authorList>
    </citation>
    <scope>NUCLEOTIDE SEQUENCE [LARGE SCALE GENOMIC DNA]</scope>
    <source>
        <strain evidence="1">185</strain>
        <tissue evidence="1">Leaf</tissue>
    </source>
</reference>
<gene>
    <name evidence="1" type="ORF">Goari_022476</name>
</gene>
<proteinExistence type="predicted"/>
<dbReference type="AlphaFoldDB" id="A0A7J8YSP9"/>
<accession>A0A7J8YSP9</accession>
<organism evidence="1 2">
    <name type="scientific">Gossypium aridum</name>
    <name type="common">American cotton</name>
    <name type="synonym">Erioxylum aridum</name>
    <dbReference type="NCBI Taxonomy" id="34290"/>
    <lineage>
        <taxon>Eukaryota</taxon>
        <taxon>Viridiplantae</taxon>
        <taxon>Streptophyta</taxon>
        <taxon>Embryophyta</taxon>
        <taxon>Tracheophyta</taxon>
        <taxon>Spermatophyta</taxon>
        <taxon>Magnoliopsida</taxon>
        <taxon>eudicotyledons</taxon>
        <taxon>Gunneridae</taxon>
        <taxon>Pentapetalae</taxon>
        <taxon>rosids</taxon>
        <taxon>malvids</taxon>
        <taxon>Malvales</taxon>
        <taxon>Malvaceae</taxon>
        <taxon>Malvoideae</taxon>
        <taxon>Gossypium</taxon>
    </lineage>
</organism>
<protein>
    <submittedName>
        <fullName evidence="1">Uncharacterized protein</fullName>
    </submittedName>
</protein>
<dbReference type="EMBL" id="JABFAA010349109">
    <property type="protein sequence ID" value="MBA0702104.1"/>
    <property type="molecule type" value="Genomic_DNA"/>
</dbReference>
<comment type="caution">
    <text evidence="1">The sequence shown here is derived from an EMBL/GenBank/DDBJ whole genome shotgun (WGS) entry which is preliminary data.</text>
</comment>
<sequence>MFFRDKILNQSGQSKPLGESLEKDIELMEGDVTDNNGGIPSSNFSNQCGYYGHLKEGCLALGIRNNEVKFFERKQPLVVNIKNREEEESYGSWMVRYQNLGLKLWALGKEKQSTGLEMHKLHLERLGESSTSVDFGLKVQEENTYPNIMGSERKVPNGASEGFMMVAAISPSKENENIIK</sequence>